<protein>
    <recommendedName>
        <fullName evidence="10">Thiamine-phosphate synthase</fullName>
        <shortName evidence="10">TP synthase</shortName>
        <shortName evidence="10">TPS</shortName>
        <ecNumber evidence="10">2.5.1.3</ecNumber>
    </recommendedName>
    <alternativeName>
        <fullName evidence="10">Thiamine-phosphate pyrophosphorylase</fullName>
        <shortName evidence="10">TMP pyrophosphorylase</shortName>
        <shortName evidence="10">TMP-PPase</shortName>
    </alternativeName>
</protein>
<dbReference type="CDD" id="cd00564">
    <property type="entry name" value="TMP_TenI"/>
    <property type="match status" value="1"/>
</dbReference>
<dbReference type="Pfam" id="PF02581">
    <property type="entry name" value="TMP-TENI"/>
    <property type="match status" value="1"/>
</dbReference>
<dbReference type="InterPro" id="IPR022998">
    <property type="entry name" value="ThiamineP_synth_TenI"/>
</dbReference>
<evidence type="ECO:0000259" key="13">
    <source>
        <dbReference type="Pfam" id="PF02581"/>
    </source>
</evidence>
<comment type="caution">
    <text evidence="14">The sequence shown here is derived from an EMBL/GenBank/DDBJ whole genome shotgun (WGS) entry which is preliminary data.</text>
</comment>
<evidence type="ECO:0000256" key="4">
    <source>
        <dbReference type="ARBA" id="ARBA00022723"/>
    </source>
</evidence>
<dbReference type="PANTHER" id="PTHR20857:SF15">
    <property type="entry name" value="THIAMINE-PHOSPHATE SYNTHASE"/>
    <property type="match status" value="1"/>
</dbReference>
<evidence type="ECO:0000256" key="12">
    <source>
        <dbReference type="RuleBase" id="RU004253"/>
    </source>
</evidence>
<comment type="cofactor">
    <cofactor evidence="10">
        <name>Mg(2+)</name>
        <dbReference type="ChEBI" id="CHEBI:18420"/>
    </cofactor>
    <text evidence="10">Binds 1 Mg(2+) ion per subunit.</text>
</comment>
<dbReference type="Gene3D" id="3.20.20.70">
    <property type="entry name" value="Aldolase class I"/>
    <property type="match status" value="1"/>
</dbReference>
<evidence type="ECO:0000256" key="5">
    <source>
        <dbReference type="ARBA" id="ARBA00022842"/>
    </source>
</evidence>
<comment type="pathway">
    <text evidence="2 10 12">Cofactor biosynthesis; thiamine diphosphate biosynthesis; thiamine phosphate from 4-amino-2-methyl-5-diphosphomethylpyrimidine and 4-methyl-5-(2-phosphoethyl)-thiazole: step 1/1.</text>
</comment>
<feature type="binding site" evidence="10">
    <location>
        <begin position="186"/>
        <end position="187"/>
    </location>
    <ligand>
        <name>2-[(2R,5Z)-2-carboxy-4-methylthiazol-5(2H)-ylidene]ethyl phosphate</name>
        <dbReference type="ChEBI" id="CHEBI:62899"/>
    </ligand>
</feature>
<keyword evidence="4 10" id="KW-0479">Metal-binding</keyword>
<evidence type="ECO:0000313" key="14">
    <source>
        <dbReference type="EMBL" id="MBB3064589.1"/>
    </source>
</evidence>
<name>A0A839SRJ0_9PROT</name>
<accession>A0A839SRJ0</accession>
<sequence length="210" mass="21363">MKLFDPRLYLVIGLADCGGRPLGTVLSAAVEGGVTLVQLREKGLDEEAFIQRAREVKALLRPRGVPLIINDSLKVALAVDADGLHVGQSDLSPAQVRAHMGPEAILGVSIGNLEELARTDLTGVDYVGCGPVYGTTTKDDAGSAIGSMGLASVAGKVSLPVVGIGGITADRLAQLHGCGASGVAVVSAIAGAHDPKQAAQDLRKAIALSL</sequence>
<dbReference type="AlphaFoldDB" id="A0A839SRJ0"/>
<dbReference type="RefSeq" id="WP_183415398.1">
    <property type="nucleotide sequence ID" value="NZ_JACHXA010000002.1"/>
</dbReference>
<evidence type="ECO:0000313" key="15">
    <source>
        <dbReference type="Proteomes" id="UP000581135"/>
    </source>
</evidence>
<gene>
    <name evidence="10" type="primary">thiE</name>
    <name evidence="14" type="ORF">FHR98_000861</name>
</gene>
<dbReference type="GO" id="GO:0005737">
    <property type="term" value="C:cytoplasm"/>
    <property type="evidence" value="ECO:0007669"/>
    <property type="project" value="TreeGrafter"/>
</dbReference>
<dbReference type="InterPro" id="IPR036206">
    <property type="entry name" value="ThiamineP_synth_sf"/>
</dbReference>
<keyword evidence="5 10" id="KW-0460">Magnesium</keyword>
<dbReference type="EC" id="2.5.1.3" evidence="10"/>
<dbReference type="EMBL" id="JACHXA010000002">
    <property type="protein sequence ID" value="MBB3064589.1"/>
    <property type="molecule type" value="Genomic_DNA"/>
</dbReference>
<dbReference type="PANTHER" id="PTHR20857">
    <property type="entry name" value="THIAMINE-PHOSPHATE PYROPHOSPHORYLASE"/>
    <property type="match status" value="1"/>
</dbReference>
<feature type="binding site" evidence="10">
    <location>
        <position position="138"/>
    </location>
    <ligand>
        <name>4-amino-2-methyl-5-(diphosphooxymethyl)pyrimidine</name>
        <dbReference type="ChEBI" id="CHEBI:57841"/>
    </ligand>
</feature>
<evidence type="ECO:0000256" key="2">
    <source>
        <dbReference type="ARBA" id="ARBA00005165"/>
    </source>
</evidence>
<keyword evidence="3 10" id="KW-0808">Transferase</keyword>
<comment type="similarity">
    <text evidence="10 11">Belongs to the thiamine-phosphate synthase family.</text>
</comment>
<dbReference type="InterPro" id="IPR034291">
    <property type="entry name" value="TMP_synthase"/>
</dbReference>
<feature type="binding site" evidence="10">
    <location>
        <begin position="135"/>
        <end position="137"/>
    </location>
    <ligand>
        <name>2-[(2R,5Z)-2-carboxy-4-methylthiazol-5(2H)-ylidene]ethyl phosphate</name>
        <dbReference type="ChEBI" id="CHEBI:62899"/>
    </ligand>
</feature>
<dbReference type="FunFam" id="3.20.20.70:FF:000096">
    <property type="entry name" value="Thiamine-phosphate synthase"/>
    <property type="match status" value="1"/>
</dbReference>
<dbReference type="UniPathway" id="UPA00060">
    <property type="reaction ID" value="UER00141"/>
</dbReference>
<feature type="binding site" evidence="10">
    <location>
        <position position="90"/>
    </location>
    <ligand>
        <name>Mg(2+)</name>
        <dbReference type="ChEBI" id="CHEBI:18420"/>
    </ligand>
</feature>
<evidence type="ECO:0000256" key="10">
    <source>
        <dbReference type="HAMAP-Rule" id="MF_00097"/>
    </source>
</evidence>
<organism evidence="14 15">
    <name type="scientific">Limibacillus halophilus</name>
    <dbReference type="NCBI Taxonomy" id="1579333"/>
    <lineage>
        <taxon>Bacteria</taxon>
        <taxon>Pseudomonadati</taxon>
        <taxon>Pseudomonadota</taxon>
        <taxon>Alphaproteobacteria</taxon>
        <taxon>Rhodospirillales</taxon>
        <taxon>Rhodovibrionaceae</taxon>
        <taxon>Limibacillus</taxon>
    </lineage>
</organism>
<comment type="function">
    <text evidence="1 10">Condenses 4-methyl-5-(beta-hydroxyethyl)thiazole monophosphate (THZ-P) and 2-methyl-4-amino-5-hydroxymethyl pyrimidine pyrophosphate (HMP-PP) to form thiamine monophosphate (TMP).</text>
</comment>
<dbReference type="SUPFAM" id="SSF51391">
    <property type="entry name" value="Thiamin phosphate synthase"/>
    <property type="match status" value="1"/>
</dbReference>
<evidence type="ECO:0000256" key="3">
    <source>
        <dbReference type="ARBA" id="ARBA00022679"/>
    </source>
</evidence>
<comment type="catalytic activity">
    <reaction evidence="7 10 11">
        <text>4-methyl-5-(2-phosphooxyethyl)-thiazole + 4-amino-2-methyl-5-(diphosphooxymethyl)pyrimidine + H(+) = thiamine phosphate + diphosphate</text>
        <dbReference type="Rhea" id="RHEA:22328"/>
        <dbReference type="ChEBI" id="CHEBI:15378"/>
        <dbReference type="ChEBI" id="CHEBI:33019"/>
        <dbReference type="ChEBI" id="CHEBI:37575"/>
        <dbReference type="ChEBI" id="CHEBI:57841"/>
        <dbReference type="ChEBI" id="CHEBI:58296"/>
        <dbReference type="EC" id="2.5.1.3"/>
    </reaction>
</comment>
<dbReference type="GO" id="GO:0000287">
    <property type="term" value="F:magnesium ion binding"/>
    <property type="evidence" value="ECO:0007669"/>
    <property type="project" value="UniProtKB-UniRule"/>
</dbReference>
<dbReference type="HAMAP" id="MF_00097">
    <property type="entry name" value="TMP_synthase"/>
    <property type="match status" value="1"/>
</dbReference>
<reference evidence="14 15" key="1">
    <citation type="submission" date="2020-08" db="EMBL/GenBank/DDBJ databases">
        <title>Genomic Encyclopedia of Type Strains, Phase III (KMG-III): the genomes of soil and plant-associated and newly described type strains.</title>
        <authorList>
            <person name="Whitman W."/>
        </authorList>
    </citation>
    <scope>NUCLEOTIDE SEQUENCE [LARGE SCALE GENOMIC DNA]</scope>
    <source>
        <strain evidence="14 15">CECT 8803</strain>
    </source>
</reference>
<feature type="binding site" evidence="10">
    <location>
        <begin position="38"/>
        <end position="42"/>
    </location>
    <ligand>
        <name>4-amino-2-methyl-5-(diphosphooxymethyl)pyrimidine</name>
        <dbReference type="ChEBI" id="CHEBI:57841"/>
    </ligand>
</feature>
<feature type="binding site" evidence="10">
    <location>
        <position position="70"/>
    </location>
    <ligand>
        <name>4-amino-2-methyl-5-(diphosphooxymethyl)pyrimidine</name>
        <dbReference type="ChEBI" id="CHEBI:57841"/>
    </ligand>
</feature>
<dbReference type="NCBIfam" id="TIGR00693">
    <property type="entry name" value="thiE"/>
    <property type="match status" value="1"/>
</dbReference>
<proteinExistence type="inferred from homology"/>
<evidence type="ECO:0000256" key="1">
    <source>
        <dbReference type="ARBA" id="ARBA00003814"/>
    </source>
</evidence>
<evidence type="ECO:0000256" key="9">
    <source>
        <dbReference type="ARBA" id="ARBA00047883"/>
    </source>
</evidence>
<evidence type="ECO:0000256" key="11">
    <source>
        <dbReference type="RuleBase" id="RU003826"/>
    </source>
</evidence>
<feature type="domain" description="Thiamine phosphate synthase/TenI" evidence="13">
    <location>
        <begin position="8"/>
        <end position="189"/>
    </location>
</feature>
<evidence type="ECO:0000256" key="8">
    <source>
        <dbReference type="ARBA" id="ARBA00047851"/>
    </source>
</evidence>
<dbReference type="GO" id="GO:0004789">
    <property type="term" value="F:thiamine-phosphate diphosphorylase activity"/>
    <property type="evidence" value="ECO:0007669"/>
    <property type="project" value="UniProtKB-UniRule"/>
</dbReference>
<comment type="catalytic activity">
    <reaction evidence="8 10 11">
        <text>2-(2-carboxy-4-methylthiazol-5-yl)ethyl phosphate + 4-amino-2-methyl-5-(diphosphooxymethyl)pyrimidine + 2 H(+) = thiamine phosphate + CO2 + diphosphate</text>
        <dbReference type="Rhea" id="RHEA:47848"/>
        <dbReference type="ChEBI" id="CHEBI:15378"/>
        <dbReference type="ChEBI" id="CHEBI:16526"/>
        <dbReference type="ChEBI" id="CHEBI:33019"/>
        <dbReference type="ChEBI" id="CHEBI:37575"/>
        <dbReference type="ChEBI" id="CHEBI:57841"/>
        <dbReference type="ChEBI" id="CHEBI:62890"/>
        <dbReference type="EC" id="2.5.1.3"/>
    </reaction>
</comment>
<dbReference type="GO" id="GO:0009228">
    <property type="term" value="P:thiamine biosynthetic process"/>
    <property type="evidence" value="ECO:0007669"/>
    <property type="project" value="UniProtKB-KW"/>
</dbReference>
<comment type="catalytic activity">
    <reaction evidence="9 10 11">
        <text>2-[(2R,5Z)-2-carboxy-4-methylthiazol-5(2H)-ylidene]ethyl phosphate + 4-amino-2-methyl-5-(diphosphooxymethyl)pyrimidine + 2 H(+) = thiamine phosphate + CO2 + diphosphate</text>
        <dbReference type="Rhea" id="RHEA:47844"/>
        <dbReference type="ChEBI" id="CHEBI:15378"/>
        <dbReference type="ChEBI" id="CHEBI:16526"/>
        <dbReference type="ChEBI" id="CHEBI:33019"/>
        <dbReference type="ChEBI" id="CHEBI:37575"/>
        <dbReference type="ChEBI" id="CHEBI:57841"/>
        <dbReference type="ChEBI" id="CHEBI:62899"/>
        <dbReference type="EC" id="2.5.1.3"/>
    </reaction>
</comment>
<keyword evidence="6 10" id="KW-0784">Thiamine biosynthesis</keyword>
<keyword evidence="15" id="KW-1185">Reference proteome</keyword>
<dbReference type="GO" id="GO:0009229">
    <property type="term" value="P:thiamine diphosphate biosynthetic process"/>
    <property type="evidence" value="ECO:0007669"/>
    <property type="project" value="UniProtKB-UniRule"/>
</dbReference>
<dbReference type="Proteomes" id="UP000581135">
    <property type="component" value="Unassembled WGS sequence"/>
</dbReference>
<evidence type="ECO:0000256" key="7">
    <source>
        <dbReference type="ARBA" id="ARBA00047334"/>
    </source>
</evidence>
<feature type="binding site" evidence="10">
    <location>
        <position position="109"/>
    </location>
    <ligand>
        <name>4-amino-2-methyl-5-(diphosphooxymethyl)pyrimidine</name>
        <dbReference type="ChEBI" id="CHEBI:57841"/>
    </ligand>
</feature>
<dbReference type="InterPro" id="IPR013785">
    <property type="entry name" value="Aldolase_TIM"/>
</dbReference>
<evidence type="ECO:0000256" key="6">
    <source>
        <dbReference type="ARBA" id="ARBA00022977"/>
    </source>
</evidence>
<feature type="binding site" evidence="10">
    <location>
        <position position="71"/>
    </location>
    <ligand>
        <name>Mg(2+)</name>
        <dbReference type="ChEBI" id="CHEBI:18420"/>
    </ligand>
</feature>
<feature type="binding site" evidence="10">
    <location>
        <position position="166"/>
    </location>
    <ligand>
        <name>2-[(2R,5Z)-2-carboxy-4-methylthiazol-5(2H)-ylidene]ethyl phosphate</name>
        <dbReference type="ChEBI" id="CHEBI:62899"/>
    </ligand>
</feature>